<dbReference type="EMBL" id="FOHZ01000001">
    <property type="protein sequence ID" value="SES75342.1"/>
    <property type="molecule type" value="Genomic_DNA"/>
</dbReference>
<protein>
    <submittedName>
        <fullName evidence="7">Cytochrome c biogenesis protein CcmG, thiol:disulfide interchange protein DsbE</fullName>
    </submittedName>
</protein>
<dbReference type="InterPro" id="IPR036249">
    <property type="entry name" value="Thioredoxin-like_sf"/>
</dbReference>
<comment type="subcellular location">
    <subcellularLocation>
        <location evidence="1">Cell inner membrane</location>
        <topology evidence="1">Single-pass membrane protein</topology>
        <orientation evidence="1">Periplasmic side</orientation>
    </subcellularLocation>
</comment>
<accession>A0A1H9Z1E6</accession>
<evidence type="ECO:0000313" key="7">
    <source>
        <dbReference type="EMBL" id="SES75342.1"/>
    </source>
</evidence>
<dbReference type="AlphaFoldDB" id="A0A1H9Z1E6"/>
<dbReference type="Proteomes" id="UP000198762">
    <property type="component" value="Unassembled WGS sequence"/>
</dbReference>
<comment type="similarity">
    <text evidence="2">Belongs to the thioredoxin family. DsbE subfamily.</text>
</comment>
<dbReference type="InterPro" id="IPR013740">
    <property type="entry name" value="Redoxin"/>
</dbReference>
<evidence type="ECO:0000256" key="4">
    <source>
        <dbReference type="ARBA" id="ARBA00023157"/>
    </source>
</evidence>
<dbReference type="Gene3D" id="3.40.30.10">
    <property type="entry name" value="Glutaredoxin"/>
    <property type="match status" value="1"/>
</dbReference>
<dbReference type="PANTHER" id="PTHR42852">
    <property type="entry name" value="THIOL:DISULFIDE INTERCHANGE PROTEIN DSBE"/>
    <property type="match status" value="1"/>
</dbReference>
<dbReference type="InterPro" id="IPR050553">
    <property type="entry name" value="Thioredoxin_ResA/DsbE_sf"/>
</dbReference>
<dbReference type="GO" id="GO:0005886">
    <property type="term" value="C:plasma membrane"/>
    <property type="evidence" value="ECO:0007669"/>
    <property type="project" value="UniProtKB-SubCell"/>
</dbReference>
<dbReference type="GO" id="GO:0017004">
    <property type="term" value="P:cytochrome complex assembly"/>
    <property type="evidence" value="ECO:0007669"/>
    <property type="project" value="UniProtKB-KW"/>
</dbReference>
<keyword evidence="5" id="KW-0676">Redox-active center</keyword>
<dbReference type="InterPro" id="IPR013766">
    <property type="entry name" value="Thioredoxin_domain"/>
</dbReference>
<dbReference type="GO" id="GO:0030288">
    <property type="term" value="C:outer membrane-bounded periplasmic space"/>
    <property type="evidence" value="ECO:0007669"/>
    <property type="project" value="InterPro"/>
</dbReference>
<dbReference type="RefSeq" id="WP_091848562.1">
    <property type="nucleotide sequence ID" value="NZ_FOHZ01000001.1"/>
</dbReference>
<dbReference type="NCBIfam" id="TIGR00385">
    <property type="entry name" value="dsbE"/>
    <property type="match status" value="1"/>
</dbReference>
<dbReference type="PROSITE" id="PS00194">
    <property type="entry name" value="THIOREDOXIN_1"/>
    <property type="match status" value="1"/>
</dbReference>
<evidence type="ECO:0000313" key="8">
    <source>
        <dbReference type="Proteomes" id="UP000198762"/>
    </source>
</evidence>
<dbReference type="OrthoDB" id="9799347at2"/>
<keyword evidence="4" id="KW-1015">Disulfide bond</keyword>
<evidence type="ECO:0000256" key="3">
    <source>
        <dbReference type="ARBA" id="ARBA00022748"/>
    </source>
</evidence>
<evidence type="ECO:0000256" key="5">
    <source>
        <dbReference type="ARBA" id="ARBA00023284"/>
    </source>
</evidence>
<reference evidence="8" key="1">
    <citation type="submission" date="2016-10" db="EMBL/GenBank/DDBJ databases">
        <authorList>
            <person name="Varghese N."/>
            <person name="Submissions S."/>
        </authorList>
    </citation>
    <scope>NUCLEOTIDE SEQUENCE [LARGE SCALE GENOMIC DNA]</scope>
    <source>
        <strain evidence="8">CGMCC 1.6489</strain>
    </source>
</reference>
<keyword evidence="8" id="KW-1185">Reference proteome</keyword>
<evidence type="ECO:0000259" key="6">
    <source>
        <dbReference type="PROSITE" id="PS51352"/>
    </source>
</evidence>
<sequence length="179" mass="20227">MKRALLFLPVIVAVAFGIFLYTGLGKDPQELESALIGKPVPAFELADLKYPDRTLTPDVFQGQVSLLNVWGTWCPACRDEHDDLIWLAEEKGIPVIGLNYKDNRNQALRWLQDLGDPYQITLFDPQGKLGFDLGVYGAPETYVIDKQGIVRYRHVGVVNPEVWEQKLGPVVRRYQQEGS</sequence>
<dbReference type="STRING" id="430453.SAMN04487962_101435"/>
<dbReference type="InterPro" id="IPR017937">
    <property type="entry name" value="Thioredoxin_CS"/>
</dbReference>
<dbReference type="CDD" id="cd03010">
    <property type="entry name" value="TlpA_like_DsbE"/>
    <property type="match status" value="1"/>
</dbReference>
<evidence type="ECO:0000256" key="1">
    <source>
        <dbReference type="ARBA" id="ARBA00004383"/>
    </source>
</evidence>
<dbReference type="PANTHER" id="PTHR42852:SF6">
    <property type="entry name" value="THIOL:DISULFIDE INTERCHANGE PROTEIN DSBE"/>
    <property type="match status" value="1"/>
</dbReference>
<evidence type="ECO:0000256" key="2">
    <source>
        <dbReference type="ARBA" id="ARBA00007758"/>
    </source>
</evidence>
<proteinExistence type="inferred from homology"/>
<feature type="domain" description="Thioredoxin" evidence="6">
    <location>
        <begin position="34"/>
        <end position="172"/>
    </location>
</feature>
<dbReference type="Pfam" id="PF08534">
    <property type="entry name" value="Redoxin"/>
    <property type="match status" value="1"/>
</dbReference>
<dbReference type="SUPFAM" id="SSF52833">
    <property type="entry name" value="Thioredoxin-like"/>
    <property type="match status" value="1"/>
</dbReference>
<keyword evidence="3" id="KW-0201">Cytochrome c-type biogenesis</keyword>
<organism evidence="7 8">
    <name type="scientific">Marinobacter segnicrescens</name>
    <dbReference type="NCBI Taxonomy" id="430453"/>
    <lineage>
        <taxon>Bacteria</taxon>
        <taxon>Pseudomonadati</taxon>
        <taxon>Pseudomonadota</taxon>
        <taxon>Gammaproteobacteria</taxon>
        <taxon>Pseudomonadales</taxon>
        <taxon>Marinobacteraceae</taxon>
        <taxon>Marinobacter</taxon>
    </lineage>
</organism>
<gene>
    <name evidence="7" type="ORF">SAMN04487962_101435</name>
</gene>
<dbReference type="GO" id="GO:0015036">
    <property type="term" value="F:disulfide oxidoreductase activity"/>
    <property type="evidence" value="ECO:0007669"/>
    <property type="project" value="InterPro"/>
</dbReference>
<dbReference type="PROSITE" id="PS51352">
    <property type="entry name" value="THIOREDOXIN_2"/>
    <property type="match status" value="1"/>
</dbReference>
<dbReference type="InterPro" id="IPR004799">
    <property type="entry name" value="Periplasmic_diS_OxRdtase_DsbE"/>
</dbReference>
<name>A0A1H9Z1E6_9GAMM</name>